<keyword evidence="10" id="KW-0378">Hydrolase</keyword>
<dbReference type="GO" id="GO:0016639">
    <property type="term" value="F:oxidoreductase activity, acting on the CH-NH2 group of donors, NAD or NADP as acceptor"/>
    <property type="evidence" value="ECO:0007669"/>
    <property type="project" value="InterPro"/>
</dbReference>
<reference evidence="23" key="1">
    <citation type="journal article" date="2019" name="Science">
        <title>Mutation of a bHLH transcription factor allowed almond domestication.</title>
        <authorList>
            <person name="Sanchez-Perez R."/>
            <person name="Pavan S."/>
            <person name="Mazzeo R."/>
            <person name="Moldovan C."/>
            <person name="Aiese Cigliano R."/>
            <person name="Del Cueto J."/>
            <person name="Ricciardi F."/>
            <person name="Lotti C."/>
            <person name="Ricciardi L."/>
            <person name="Dicenta F."/>
            <person name="Lopez-Marques R.L."/>
            <person name="Lindberg Moller B."/>
        </authorList>
    </citation>
    <scope>NUCLEOTIDE SEQUENCE</scope>
</reference>
<evidence type="ECO:0000256" key="11">
    <source>
        <dbReference type="ARBA" id="ARBA00022989"/>
    </source>
</evidence>
<keyword evidence="8" id="KW-0732">Signal</keyword>
<dbReference type="SUPFAM" id="SSF51445">
    <property type="entry name" value="(Trans)glycosidases"/>
    <property type="match status" value="1"/>
</dbReference>
<gene>
    <name evidence="23" type="ORF">Prudu_007511</name>
</gene>
<evidence type="ECO:0000256" key="12">
    <source>
        <dbReference type="ARBA" id="ARBA00023002"/>
    </source>
</evidence>
<name>A0A4Y1R263_PRUDU</name>
<dbReference type="Pfam" id="PF00332">
    <property type="entry name" value="Glyco_hydro_17"/>
    <property type="match status" value="1"/>
</dbReference>
<dbReference type="Pfam" id="PF00560">
    <property type="entry name" value="LRR_1"/>
    <property type="match status" value="6"/>
</dbReference>
<dbReference type="GO" id="GO:0006520">
    <property type="term" value="P:amino acid metabolic process"/>
    <property type="evidence" value="ECO:0007669"/>
    <property type="project" value="InterPro"/>
</dbReference>
<dbReference type="SUPFAM" id="SSF51735">
    <property type="entry name" value="NAD(P)-binding Rossmann-fold domains"/>
    <property type="match status" value="1"/>
</dbReference>
<keyword evidence="14" id="KW-0675">Receptor</keyword>
<evidence type="ECO:0000256" key="5">
    <source>
        <dbReference type="ARBA" id="ARBA00012780"/>
    </source>
</evidence>
<evidence type="ECO:0000256" key="15">
    <source>
        <dbReference type="ARBA" id="ARBA00023180"/>
    </source>
</evidence>
<dbReference type="Gene3D" id="3.20.20.80">
    <property type="entry name" value="Glycosidases"/>
    <property type="match status" value="1"/>
</dbReference>
<dbReference type="CDD" id="cd01076">
    <property type="entry name" value="NAD_bind_1_Glu_DH"/>
    <property type="match status" value="1"/>
</dbReference>
<dbReference type="InterPro" id="IPR017853">
    <property type="entry name" value="GH"/>
</dbReference>
<evidence type="ECO:0000256" key="2">
    <source>
        <dbReference type="ARBA" id="ARBA00004479"/>
    </source>
</evidence>
<dbReference type="SUPFAM" id="SSF103511">
    <property type="entry name" value="Chlorophyll a-b binding protein"/>
    <property type="match status" value="1"/>
</dbReference>
<dbReference type="Gene3D" id="3.40.50.720">
    <property type="entry name" value="NAD(P)-binding Rossmann-like Domain"/>
    <property type="match status" value="2"/>
</dbReference>
<dbReference type="SUPFAM" id="SSF53223">
    <property type="entry name" value="Aminoacid dehydrogenase-like, N-terminal domain"/>
    <property type="match status" value="1"/>
</dbReference>
<evidence type="ECO:0000259" key="22">
    <source>
        <dbReference type="SMART" id="SM00839"/>
    </source>
</evidence>
<evidence type="ECO:0000256" key="16">
    <source>
        <dbReference type="ARBA" id="ARBA00023295"/>
    </source>
</evidence>
<comment type="catalytic activity">
    <reaction evidence="1">
        <text>Hydrolysis of (1-&gt;3)-beta-D-glucosidic linkages in (1-&gt;3)-beta-D-glucans.</text>
        <dbReference type="EC" id="3.2.1.39"/>
    </reaction>
</comment>
<evidence type="ECO:0000256" key="4">
    <source>
        <dbReference type="ARBA" id="ARBA00008773"/>
    </source>
</evidence>
<dbReference type="InterPro" id="IPR013210">
    <property type="entry name" value="LRR_N_plant-typ"/>
</dbReference>
<keyword evidence="12 20" id="KW-0560">Oxidoreductase</keyword>
<dbReference type="InterPro" id="IPR000490">
    <property type="entry name" value="Glyco_hydro_17"/>
</dbReference>
<organism evidence="23">
    <name type="scientific">Prunus dulcis</name>
    <name type="common">Almond</name>
    <name type="synonym">Amygdalus dulcis</name>
    <dbReference type="NCBI Taxonomy" id="3755"/>
    <lineage>
        <taxon>Eukaryota</taxon>
        <taxon>Viridiplantae</taxon>
        <taxon>Streptophyta</taxon>
        <taxon>Embryophyta</taxon>
        <taxon>Tracheophyta</taxon>
        <taxon>Spermatophyta</taxon>
        <taxon>Magnoliopsida</taxon>
        <taxon>eudicotyledons</taxon>
        <taxon>Gunneridae</taxon>
        <taxon>Pentapetalae</taxon>
        <taxon>rosids</taxon>
        <taxon>fabids</taxon>
        <taxon>Rosales</taxon>
        <taxon>Rosaceae</taxon>
        <taxon>Amygdaloideae</taxon>
        <taxon>Amygdaleae</taxon>
        <taxon>Prunus</taxon>
    </lineage>
</organism>
<accession>A0A4Y1R263</accession>
<dbReference type="Pfam" id="PF00208">
    <property type="entry name" value="ELFV_dehydrog"/>
    <property type="match status" value="1"/>
</dbReference>
<evidence type="ECO:0000256" key="19">
    <source>
        <dbReference type="RuleBase" id="RU004335"/>
    </source>
</evidence>
<dbReference type="GO" id="GO:0042973">
    <property type="term" value="F:glucan endo-1,3-beta-D-glucosidase activity"/>
    <property type="evidence" value="ECO:0007669"/>
    <property type="project" value="UniProtKB-EC"/>
</dbReference>
<evidence type="ECO:0000256" key="21">
    <source>
        <dbReference type="SAM" id="MobiDB-lite"/>
    </source>
</evidence>
<dbReference type="GO" id="GO:0016020">
    <property type="term" value="C:membrane"/>
    <property type="evidence" value="ECO:0007669"/>
    <property type="project" value="UniProtKB-SubCell"/>
</dbReference>
<evidence type="ECO:0000256" key="1">
    <source>
        <dbReference type="ARBA" id="ARBA00000382"/>
    </source>
</evidence>
<dbReference type="EMBL" id="AP019298">
    <property type="protein sequence ID" value="BBG98177.1"/>
    <property type="molecule type" value="Genomic_DNA"/>
</dbReference>
<feature type="domain" description="Glutamate/phenylalanine/leucine/valine/L-tryptophan dehydrogenase C-terminal" evidence="22">
    <location>
        <begin position="107"/>
        <end position="308"/>
    </location>
</feature>
<keyword evidence="16" id="KW-0326">Glycosidase</keyword>
<dbReference type="SMART" id="SM00839">
    <property type="entry name" value="ELFV_dehydrog"/>
    <property type="match status" value="1"/>
</dbReference>
<dbReference type="Gene3D" id="3.80.10.10">
    <property type="entry name" value="Ribonuclease Inhibitor"/>
    <property type="match status" value="2"/>
</dbReference>
<dbReference type="InterPro" id="IPR036291">
    <property type="entry name" value="NAD(P)-bd_dom_sf"/>
</dbReference>
<dbReference type="Pfam" id="PF08263">
    <property type="entry name" value="LRRNT_2"/>
    <property type="match status" value="1"/>
</dbReference>
<dbReference type="InterPro" id="IPR032675">
    <property type="entry name" value="LRR_dom_sf"/>
</dbReference>
<dbReference type="AlphaFoldDB" id="A0A4Y1R263"/>
<evidence type="ECO:0000256" key="8">
    <source>
        <dbReference type="ARBA" id="ARBA00022729"/>
    </source>
</evidence>
<dbReference type="InterPro" id="IPR001611">
    <property type="entry name" value="Leu-rich_rpt"/>
</dbReference>
<dbReference type="InterPro" id="IPR033524">
    <property type="entry name" value="Glu/Leu/Phe/Val_DH_AS"/>
</dbReference>
<dbReference type="FunFam" id="3.80.10.10:FF:000041">
    <property type="entry name" value="LRR receptor-like serine/threonine-protein kinase ERECTA"/>
    <property type="match status" value="1"/>
</dbReference>
<dbReference type="InterPro" id="IPR046956">
    <property type="entry name" value="RLP23-like"/>
</dbReference>
<keyword evidence="7" id="KW-0812">Transmembrane</keyword>
<dbReference type="InterPro" id="IPR006096">
    <property type="entry name" value="Glu/Leu/Phe/Val/Trp_DH_C"/>
</dbReference>
<evidence type="ECO:0000256" key="17">
    <source>
        <dbReference type="ARBA" id="ARBA00033335"/>
    </source>
</evidence>
<keyword evidence="13" id="KW-0472">Membrane</keyword>
<dbReference type="Pfam" id="PF02812">
    <property type="entry name" value="ELFV_dehydrog_N"/>
    <property type="match status" value="1"/>
</dbReference>
<evidence type="ECO:0000256" key="18">
    <source>
        <dbReference type="ARBA" id="ARBA00033417"/>
    </source>
</evidence>
<dbReference type="InterPro" id="IPR033922">
    <property type="entry name" value="NAD_bind_Glu_DH"/>
</dbReference>
<dbReference type="InterPro" id="IPR006097">
    <property type="entry name" value="Glu/Leu/Phe/Val/Trp_DH_dimer"/>
</dbReference>
<evidence type="ECO:0000256" key="14">
    <source>
        <dbReference type="ARBA" id="ARBA00023170"/>
    </source>
</evidence>
<dbReference type="InterPro" id="IPR046346">
    <property type="entry name" value="Aminoacid_DH-like_N_sf"/>
</dbReference>
<evidence type="ECO:0000313" key="23">
    <source>
        <dbReference type="EMBL" id="BBG98177.1"/>
    </source>
</evidence>
<evidence type="ECO:0000256" key="3">
    <source>
        <dbReference type="ARBA" id="ARBA00006382"/>
    </source>
</evidence>
<keyword evidence="11" id="KW-1133">Transmembrane helix</keyword>
<proteinExistence type="inferred from homology"/>
<dbReference type="SUPFAM" id="SSF52058">
    <property type="entry name" value="L domain-like"/>
    <property type="match status" value="2"/>
</dbReference>
<dbReference type="Pfam" id="PF13855">
    <property type="entry name" value="LRR_8"/>
    <property type="match status" value="1"/>
</dbReference>
<evidence type="ECO:0000256" key="9">
    <source>
        <dbReference type="ARBA" id="ARBA00022737"/>
    </source>
</evidence>
<dbReference type="PANTHER" id="PTHR48063">
    <property type="entry name" value="LRR RECEPTOR-LIKE KINASE"/>
    <property type="match status" value="1"/>
</dbReference>
<comment type="subcellular location">
    <subcellularLocation>
        <location evidence="2">Membrane</location>
        <topology evidence="2">Single-pass type I membrane protein</topology>
    </subcellularLocation>
</comment>
<dbReference type="PROSITE" id="PS00074">
    <property type="entry name" value="GLFV_DEHYDROGENASE"/>
    <property type="match status" value="1"/>
</dbReference>
<dbReference type="GO" id="GO:0005975">
    <property type="term" value="P:carbohydrate metabolic process"/>
    <property type="evidence" value="ECO:0007669"/>
    <property type="project" value="InterPro"/>
</dbReference>
<evidence type="ECO:0000256" key="20">
    <source>
        <dbReference type="RuleBase" id="RU004417"/>
    </source>
</evidence>
<feature type="region of interest" description="Disordered" evidence="21">
    <location>
        <begin position="311"/>
        <end position="333"/>
    </location>
</feature>
<dbReference type="Gene3D" id="3.40.50.10860">
    <property type="entry name" value="Leucine Dehydrogenase, chain A, domain 1"/>
    <property type="match status" value="1"/>
</dbReference>
<keyword evidence="6" id="KW-0433">Leucine-rich repeat</keyword>
<sequence>MHVDPDEVNALAQLMTWKTAVADIPYGGAKGGIGCTPRELSKSELERLTRVFTQKIHDLIGTHTDVPAPDMGTNAQTMAWILDEYSKFHGHSPAVVTGKPIVRSWGSLGREAATGRGVVFGTEALLAEYGKSVKDLTFVIQGFGNVGSWAARLIHERGGKVIAVSDITGAIKNPNGIDITELIKHKESTGSLLNFGGGDNMDPNELLVHECDVLIPSALGGVLNRENASSVKAKFIVEAANHPTDPEADENIQGFMWDEEKVNNELQRYMTRAFHNIKNMCKTHECNLRMGAFTLGVNRVARATVLRVCSSHQATKKQQPKSRPAARSLGTKEATHHVVALDVKAQNGLNIEKQEKSALRIDRPEAEDAADYKSQHGLGTELPVVKFNDERWKNGTWDLNMFSKDGKLDWDGIILAEAKRRKFLELHPESATNDDPVVFRSSIIPWWAWLMRSYLPEAELINGRAAMVGFFMAYVVDALTGIGVVGQTGNFICKAGFFVAVIAIIFIRRTQDFENLKKLADEATFYDKQWQASWIDRNATKPIDISLPYALFVSETVVVTYGGLSYDNLFDSMVDALHAALEKAGEPQVEVVVSERGWPSDGNREVTTPATNMVIDFGPVLNRQPNGNLITNGKKIKLFLSTMVAITISIGLCNGNLGVPCKESERQGLLLFQKDLKDPSNRLSSWVGEGVCCNWTGVVCDDLTGHVRELHLKKPDSQQDLHLSYGDFYVTSTWLGGKINPSLLSLKYLNYLDLSYNNFQGTQIPSFFGSLKSLRYLNLSEASFEGIIPPQLGNLSNLQYLGLRGYKLKVENLQWDFVGEGNSLALNTSRGWLPPFQLNRLWLDYWHLGPEFPMWLQTQKQLKLLSLPNTGISDTIPAWFPNISSQLVALNLSHNQLHGEIKNIVAGFQSAIDLSSNQFNGSLPFVSSSVSALDLSNSSFSGSLFHFFCDRMDEPKNLSSLHLGDNLLTGDIPNCLMNWKRLVMLNLKSNNLSGNIPSSIGYLKRLSSLQLHNNQLSGELPLSMQNCTDLLVVDLGENKFVGSPLTWIGKSLSILKVLNIRSNNLQGDIPYELCYLKSLQILDLAQNNLSGTIPRRGAEYGRIMLKLVKSMDLSDNMIYGEIPEELTSLVGLQSLNLSKNLLAGRIPSNIGDMKWLESMDFSMNQFSGEIPPSTASLTFLSHLNLSYNNLTGQIPKSTQLQSFDESCFIGNELCGAPLDKNCSANGVIPQPAVEQHRGYHLLEDGAMPLFPVDVGFGGSI</sequence>
<dbReference type="EC" id="3.2.1.39" evidence="5"/>
<evidence type="ECO:0000256" key="13">
    <source>
        <dbReference type="ARBA" id="ARBA00023136"/>
    </source>
</evidence>
<dbReference type="FunFam" id="3.80.10.10:FF:000095">
    <property type="entry name" value="LRR receptor-like serine/threonine-protein kinase GSO1"/>
    <property type="match status" value="1"/>
</dbReference>
<dbReference type="InterPro" id="IPR006095">
    <property type="entry name" value="Glu/Leu/Phe/Val/Trp_DH"/>
</dbReference>
<protein>
    <recommendedName>
        <fullName evidence="5">glucan endo-1,3-beta-D-glucosidase</fullName>
        <ecNumber evidence="5">3.2.1.39</ecNumber>
    </recommendedName>
    <alternativeName>
        <fullName evidence="17">(1-&gt;3)-beta-glucan endohydrolase</fullName>
    </alternativeName>
    <alternativeName>
        <fullName evidence="18">Beta-1,3-endoglucanase</fullName>
    </alternativeName>
</protein>
<keyword evidence="9" id="KW-0677">Repeat</keyword>
<comment type="similarity">
    <text evidence="3 20">Belongs to the Glu/Leu/Phe/Val dehydrogenases family.</text>
</comment>
<evidence type="ECO:0000256" key="10">
    <source>
        <dbReference type="ARBA" id="ARBA00022801"/>
    </source>
</evidence>
<dbReference type="PRINTS" id="PR00082">
    <property type="entry name" value="GLFDHDRGNASE"/>
</dbReference>
<dbReference type="PANTHER" id="PTHR48063:SF98">
    <property type="entry name" value="LRR RECEPTOR-LIKE SERINE_THREONINE-PROTEIN KINASE FLS2"/>
    <property type="match status" value="1"/>
</dbReference>
<keyword evidence="15" id="KW-0325">Glycoprotein</keyword>
<evidence type="ECO:0000256" key="7">
    <source>
        <dbReference type="ARBA" id="ARBA00022692"/>
    </source>
</evidence>
<comment type="similarity">
    <text evidence="4 19">Belongs to the glycosyl hydrolase 17 family.</text>
</comment>
<evidence type="ECO:0000256" key="6">
    <source>
        <dbReference type="ARBA" id="ARBA00022614"/>
    </source>
</evidence>